<organism evidence="15 16">
    <name type="scientific">Ovis ammon polii</name>
    <dbReference type="NCBI Taxonomy" id="230172"/>
    <lineage>
        <taxon>Eukaryota</taxon>
        <taxon>Metazoa</taxon>
        <taxon>Chordata</taxon>
        <taxon>Craniata</taxon>
        <taxon>Vertebrata</taxon>
        <taxon>Euteleostomi</taxon>
        <taxon>Mammalia</taxon>
        <taxon>Eutheria</taxon>
        <taxon>Laurasiatheria</taxon>
        <taxon>Artiodactyla</taxon>
        <taxon>Ruminantia</taxon>
        <taxon>Pecora</taxon>
        <taxon>Bovidae</taxon>
        <taxon>Caprinae</taxon>
        <taxon>Ovis</taxon>
    </lineage>
</organism>
<evidence type="ECO:0000256" key="4">
    <source>
        <dbReference type="ARBA" id="ARBA00022692"/>
    </source>
</evidence>
<comment type="caution">
    <text evidence="15">The sequence shown here is derived from an EMBL/GenBank/DDBJ whole genome shotgun (WGS) entry which is preliminary data.</text>
</comment>
<dbReference type="GO" id="GO:0004477">
    <property type="term" value="F:methenyltetrahydrofolate cyclohydrolase activity"/>
    <property type="evidence" value="ECO:0007669"/>
    <property type="project" value="UniProtKB-EC"/>
</dbReference>
<evidence type="ECO:0000313" key="16">
    <source>
        <dbReference type="Proteomes" id="UP001214576"/>
    </source>
</evidence>
<accession>A0AAD4Y1K7</accession>
<comment type="similarity">
    <text evidence="11">Belongs to the tetrahydrofolate dehydrogenase/cyclohydrolase family.</text>
</comment>
<evidence type="ECO:0000259" key="13">
    <source>
        <dbReference type="Pfam" id="PF00763"/>
    </source>
</evidence>
<dbReference type="InterPro" id="IPR036291">
    <property type="entry name" value="NAD(P)-bd_dom_sf"/>
</dbReference>
<dbReference type="HAMAP" id="MF_01576">
    <property type="entry name" value="THF_DHG_CYH"/>
    <property type="match status" value="1"/>
</dbReference>
<evidence type="ECO:0000256" key="9">
    <source>
        <dbReference type="ARBA" id="ARBA00023268"/>
    </source>
</evidence>
<keyword evidence="9" id="KW-0511">Multifunctional enzyme</keyword>
<protein>
    <recommendedName>
        <fullName evidence="2">methenyltetrahydrofolate cyclohydrolase</fullName>
        <ecNumber evidence="2">3.5.4.9</ecNumber>
    </recommendedName>
</protein>
<evidence type="ECO:0000256" key="2">
    <source>
        <dbReference type="ARBA" id="ARBA00012776"/>
    </source>
</evidence>
<evidence type="ECO:0000256" key="8">
    <source>
        <dbReference type="ARBA" id="ARBA00023136"/>
    </source>
</evidence>
<dbReference type="InterPro" id="IPR020631">
    <property type="entry name" value="THF_DH/CycHdrlase_NAD-bd_dom"/>
</dbReference>
<dbReference type="Gene3D" id="3.40.50.720">
    <property type="entry name" value="NAD(P)-binding Rossmann-like Domain"/>
    <property type="match status" value="1"/>
</dbReference>
<dbReference type="GO" id="GO:0022857">
    <property type="term" value="F:transmembrane transporter activity"/>
    <property type="evidence" value="ECO:0007669"/>
    <property type="project" value="InterPro"/>
</dbReference>
<dbReference type="PRINTS" id="PR00085">
    <property type="entry name" value="THFDHDRGNASE"/>
</dbReference>
<evidence type="ECO:0000256" key="3">
    <source>
        <dbReference type="ARBA" id="ARBA00022563"/>
    </source>
</evidence>
<name>A0AAD4Y1K7_OVIAM</name>
<dbReference type="GO" id="GO:0035999">
    <property type="term" value="P:tetrahydrofolate interconversion"/>
    <property type="evidence" value="ECO:0007669"/>
    <property type="project" value="TreeGrafter"/>
</dbReference>
<dbReference type="PANTHER" id="PTHR48099:SF15">
    <property type="entry name" value="BIFUNCTIONAL METHYLENETETRAHYDROFOLATE DEHYDROGENASE_CYCLOHYDROLASE, MITOCHONDRIAL"/>
    <property type="match status" value="1"/>
</dbReference>
<dbReference type="InterPro" id="IPR020630">
    <property type="entry name" value="THF_DH/CycHdrlase_cat_dom"/>
</dbReference>
<dbReference type="EC" id="3.5.4.9" evidence="2"/>
<evidence type="ECO:0000313" key="15">
    <source>
        <dbReference type="EMBL" id="KAI4530111.1"/>
    </source>
</evidence>
<dbReference type="InterPro" id="IPR005828">
    <property type="entry name" value="MFS_sugar_transport-like"/>
</dbReference>
<feature type="transmembrane region" description="Helical" evidence="12">
    <location>
        <begin position="292"/>
        <end position="309"/>
    </location>
</feature>
<feature type="domain" description="Tetrahydrofolate dehydrogenase/cyclohydrolase NAD(P)-binding" evidence="14">
    <location>
        <begin position="588"/>
        <end position="693"/>
    </location>
</feature>
<sequence>MAFTDLLDTLGGVGRFQLVSTALLLLPCSLLACHNFLQNFTAAVPPHHCQSPANHSVAAVYGSGAWLKATIPLDPLGLPEPCRRFTRPQWALLSPNASVHGAATEGCKDGWVYNRSVFPSTIVTEWDLVCEARTLRDLAQSVYMAGVLAGAAVFGSIADRWLPESSRWLLLHGKTQAALRNLRKVAAMNGRKEEGERLTKEVVSSYIQSEFATGRPSNSVLDLFRTPAIRKVTCCLMVVWFSNSLAYYGLAMDLQKFGLSVYLVQVLFGVIDIPAMLVATTTMIYVGRRATVASFLILAGLMVISNMFVPEDMQSLRTAQAALGKGCLASSFICVYLFTGELYPTEIRQMGMGFASVNARLGGLVAPLLTMLGEFSAVLPPVGFGAPSILAGLAVCFLAETRNMPLVETIEAMERSPYSSHRTDVGPGIPGAVRNEAVIISGKKLAEQIKQEVRQEVEEWVASGNKRPHLNVVLVGENPASQSYVLNKTRAAASVGINSETIMKPASISEEELLNLINKLNNDNNVDGLLVQLPLPEHTDERKVCNAVSPDKDVDGFHVINVGRMCLDQCSMLPATPWDGAHERPGGDATVTISHRCTPKEELKKHTALADIVISAAGIPNLITADMIKEGAAVIDVGINRVRDPTTAKPKLVGDVDFEGVKKKAGYITPVPGGVGPMTVAMLMKNTIIAAKKVLRLEEREVLKSKELGAASN</sequence>
<evidence type="ECO:0000256" key="7">
    <source>
        <dbReference type="ARBA" id="ARBA00023002"/>
    </source>
</evidence>
<dbReference type="Pfam" id="PF00763">
    <property type="entry name" value="THF_DHG_CYH"/>
    <property type="match status" value="1"/>
</dbReference>
<feature type="transmembrane region" description="Helical" evidence="12">
    <location>
        <begin position="321"/>
        <end position="339"/>
    </location>
</feature>
<feature type="transmembrane region" description="Helical" evidence="12">
    <location>
        <begin position="378"/>
        <end position="399"/>
    </location>
</feature>
<dbReference type="PROSITE" id="PS00766">
    <property type="entry name" value="THF_DHG_CYH_1"/>
    <property type="match status" value="1"/>
</dbReference>
<evidence type="ECO:0000256" key="1">
    <source>
        <dbReference type="ARBA" id="ARBA00004127"/>
    </source>
</evidence>
<dbReference type="Gene3D" id="3.40.50.10860">
    <property type="entry name" value="Leucine Dehydrogenase, chain A, domain 1"/>
    <property type="match status" value="1"/>
</dbReference>
<feature type="transmembrane region" description="Helical" evidence="12">
    <location>
        <begin position="262"/>
        <end position="285"/>
    </location>
</feature>
<dbReference type="InterPro" id="IPR046346">
    <property type="entry name" value="Aminoacid_DH-like_N_sf"/>
</dbReference>
<comment type="subcellular location">
    <subcellularLocation>
        <location evidence="1">Endomembrane system</location>
        <topology evidence="1">Multi-pass membrane protein</topology>
    </subcellularLocation>
</comment>
<dbReference type="AlphaFoldDB" id="A0AAD4Y1K7"/>
<dbReference type="InterPro" id="IPR036259">
    <property type="entry name" value="MFS_trans_sf"/>
</dbReference>
<dbReference type="Proteomes" id="UP001214576">
    <property type="component" value="Unassembled WGS sequence"/>
</dbReference>
<keyword evidence="8 12" id="KW-0472">Membrane</keyword>
<evidence type="ECO:0000256" key="11">
    <source>
        <dbReference type="ARBA" id="ARBA00061364"/>
    </source>
</evidence>
<evidence type="ECO:0000256" key="5">
    <source>
        <dbReference type="ARBA" id="ARBA00022801"/>
    </source>
</evidence>
<comment type="catalytic activity">
    <reaction evidence="10">
        <text>(6R)-5,10-methenyltetrahydrofolate + H2O = (6R)-10-formyltetrahydrofolate + H(+)</text>
        <dbReference type="Rhea" id="RHEA:23700"/>
        <dbReference type="ChEBI" id="CHEBI:15377"/>
        <dbReference type="ChEBI" id="CHEBI:15378"/>
        <dbReference type="ChEBI" id="CHEBI:57455"/>
        <dbReference type="ChEBI" id="CHEBI:195366"/>
        <dbReference type="EC" id="3.5.4.9"/>
    </reaction>
</comment>
<dbReference type="CDD" id="cd01080">
    <property type="entry name" value="NAD_bind_m-THF_DH_Cyclohyd"/>
    <property type="match status" value="1"/>
</dbReference>
<reference evidence="15" key="1">
    <citation type="submission" date="2022-03" db="EMBL/GenBank/DDBJ databases">
        <title>Genomic analyses of argali, domestic sheep and their hybrids provide insights into chromosomal evolution, heterosis and genetic basis of agronomic traits.</title>
        <authorList>
            <person name="Li M."/>
        </authorList>
    </citation>
    <scope>NUCLEOTIDE SEQUENCE</scope>
    <source>
        <strain evidence="15">CAU-MHL-2022a</strain>
        <tissue evidence="15">Skin</tissue>
    </source>
</reference>
<proteinExistence type="inferred from homology"/>
<feature type="domain" description="Tetrahydrofolate dehydrogenase/cyclohydrolase catalytic" evidence="13">
    <location>
        <begin position="440"/>
        <end position="555"/>
    </location>
</feature>
<keyword evidence="5" id="KW-0378">Hydrolase</keyword>
<keyword evidence="7" id="KW-0560">Oxidoreductase</keyword>
<dbReference type="GO" id="GO:0004487">
    <property type="term" value="F:methylenetetrahydrofolate dehydrogenase (NAD+) activity"/>
    <property type="evidence" value="ECO:0007669"/>
    <property type="project" value="TreeGrafter"/>
</dbReference>
<dbReference type="InterPro" id="IPR020867">
    <property type="entry name" value="THF_DH/CycHdrlase_CS"/>
</dbReference>
<dbReference type="SUPFAM" id="SSF103473">
    <property type="entry name" value="MFS general substrate transporter"/>
    <property type="match status" value="1"/>
</dbReference>
<dbReference type="GO" id="GO:0004488">
    <property type="term" value="F:methylenetetrahydrofolate dehydrogenase (NADP+) activity"/>
    <property type="evidence" value="ECO:0007669"/>
    <property type="project" value="InterPro"/>
</dbReference>
<keyword evidence="6 12" id="KW-1133">Transmembrane helix</keyword>
<dbReference type="InterPro" id="IPR000672">
    <property type="entry name" value="THF_DH/CycHdrlase"/>
</dbReference>
<dbReference type="SUPFAM" id="SSF53223">
    <property type="entry name" value="Aminoacid dehydrogenase-like, N-terminal domain"/>
    <property type="match status" value="1"/>
</dbReference>
<evidence type="ECO:0000256" key="6">
    <source>
        <dbReference type="ARBA" id="ARBA00022989"/>
    </source>
</evidence>
<dbReference type="GO" id="GO:0016020">
    <property type="term" value="C:membrane"/>
    <property type="evidence" value="ECO:0007669"/>
    <property type="project" value="InterPro"/>
</dbReference>
<evidence type="ECO:0000256" key="10">
    <source>
        <dbReference type="ARBA" id="ARBA00036357"/>
    </source>
</evidence>
<dbReference type="Pfam" id="PF00083">
    <property type="entry name" value="Sugar_tr"/>
    <property type="match status" value="1"/>
</dbReference>
<dbReference type="GO" id="GO:0012505">
    <property type="term" value="C:endomembrane system"/>
    <property type="evidence" value="ECO:0007669"/>
    <property type="project" value="UniProtKB-SubCell"/>
</dbReference>
<evidence type="ECO:0000256" key="12">
    <source>
        <dbReference type="SAM" id="Phobius"/>
    </source>
</evidence>
<dbReference type="SUPFAM" id="SSF51735">
    <property type="entry name" value="NAD(P)-binding Rossmann-fold domains"/>
    <property type="match status" value="1"/>
</dbReference>
<keyword evidence="16" id="KW-1185">Reference proteome</keyword>
<dbReference type="PANTHER" id="PTHR48099">
    <property type="entry name" value="C-1-TETRAHYDROFOLATE SYNTHASE, CYTOPLASMIC-RELATED"/>
    <property type="match status" value="1"/>
</dbReference>
<dbReference type="Pfam" id="PF02882">
    <property type="entry name" value="THF_DHG_CYH_C"/>
    <property type="match status" value="1"/>
</dbReference>
<dbReference type="PROSITE" id="PS00767">
    <property type="entry name" value="THF_DHG_CYH_2"/>
    <property type="match status" value="1"/>
</dbReference>
<dbReference type="GO" id="GO:0005739">
    <property type="term" value="C:mitochondrion"/>
    <property type="evidence" value="ECO:0007669"/>
    <property type="project" value="TreeGrafter"/>
</dbReference>
<feature type="transmembrane region" description="Helical" evidence="12">
    <location>
        <begin position="232"/>
        <end position="250"/>
    </location>
</feature>
<feature type="transmembrane region" description="Helical" evidence="12">
    <location>
        <begin position="142"/>
        <end position="162"/>
    </location>
</feature>
<keyword evidence="4 12" id="KW-0812">Transmembrane</keyword>
<evidence type="ECO:0000259" key="14">
    <source>
        <dbReference type="Pfam" id="PF02882"/>
    </source>
</evidence>
<dbReference type="Gene3D" id="1.20.1250.20">
    <property type="entry name" value="MFS general substrate transporter like domains"/>
    <property type="match status" value="1"/>
</dbReference>
<keyword evidence="3" id="KW-0554">One-carbon metabolism</keyword>
<dbReference type="EMBL" id="JAKZEL010000026">
    <property type="protein sequence ID" value="KAI4530111.1"/>
    <property type="molecule type" value="Genomic_DNA"/>
</dbReference>
<dbReference type="FunFam" id="3.40.50.10860:FF:000001">
    <property type="entry name" value="Bifunctional protein FolD"/>
    <property type="match status" value="1"/>
</dbReference>
<gene>
    <name evidence="15" type="ORF">MG293_019967</name>
</gene>